<evidence type="ECO:0000313" key="1">
    <source>
        <dbReference type="EMBL" id="KAJ8429025.1"/>
    </source>
</evidence>
<dbReference type="EMBL" id="JAKOGI010000945">
    <property type="protein sequence ID" value="KAJ8429025.1"/>
    <property type="molecule type" value="Genomic_DNA"/>
</dbReference>
<name>A0A9Q1JQF2_9CARY</name>
<protein>
    <submittedName>
        <fullName evidence="1">Uncharacterized protein</fullName>
    </submittedName>
</protein>
<comment type="caution">
    <text evidence="1">The sequence shown here is derived from an EMBL/GenBank/DDBJ whole genome shotgun (WGS) entry which is preliminary data.</text>
</comment>
<evidence type="ECO:0000313" key="2">
    <source>
        <dbReference type="Proteomes" id="UP001153076"/>
    </source>
</evidence>
<proteinExistence type="predicted"/>
<dbReference type="Proteomes" id="UP001153076">
    <property type="component" value="Unassembled WGS sequence"/>
</dbReference>
<gene>
    <name evidence="1" type="ORF">Cgig2_000372</name>
</gene>
<reference evidence="1" key="1">
    <citation type="submission" date="2022-04" db="EMBL/GenBank/DDBJ databases">
        <title>Carnegiea gigantea Genome sequencing and assembly v2.</title>
        <authorList>
            <person name="Copetti D."/>
            <person name="Sanderson M.J."/>
            <person name="Burquez A."/>
            <person name="Wojciechowski M.F."/>
        </authorList>
    </citation>
    <scope>NUCLEOTIDE SEQUENCE</scope>
    <source>
        <strain evidence="1">SGP5-SGP5p</strain>
        <tissue evidence="1">Aerial part</tissue>
    </source>
</reference>
<dbReference type="InterPro" id="IPR011990">
    <property type="entry name" value="TPR-like_helical_dom_sf"/>
</dbReference>
<keyword evidence="2" id="KW-1185">Reference proteome</keyword>
<organism evidence="1 2">
    <name type="scientific">Carnegiea gigantea</name>
    <dbReference type="NCBI Taxonomy" id="171969"/>
    <lineage>
        <taxon>Eukaryota</taxon>
        <taxon>Viridiplantae</taxon>
        <taxon>Streptophyta</taxon>
        <taxon>Embryophyta</taxon>
        <taxon>Tracheophyta</taxon>
        <taxon>Spermatophyta</taxon>
        <taxon>Magnoliopsida</taxon>
        <taxon>eudicotyledons</taxon>
        <taxon>Gunneridae</taxon>
        <taxon>Pentapetalae</taxon>
        <taxon>Caryophyllales</taxon>
        <taxon>Cactineae</taxon>
        <taxon>Cactaceae</taxon>
        <taxon>Cactoideae</taxon>
        <taxon>Echinocereeae</taxon>
        <taxon>Carnegiea</taxon>
    </lineage>
</organism>
<accession>A0A9Q1JQF2</accession>
<sequence>MPMNTARINASHERLLKRQRKHQEKNDDSQALPITDLLRQTFACPETSLASPTAAGDGFPEGLESIQYVMTYQFGPLFVGFTEYPINVHFDNDVRRVIMQKESSCEELLKSKELKEDGNKLFKIMDYRLALNAYEKSMQFLCVFVPLNENDAHLIKELAIAINLNITARWLKLNDFNLAKRNINVTW</sequence>
<dbReference type="AlphaFoldDB" id="A0A9Q1JQF2"/>
<dbReference type="Gene3D" id="1.25.40.10">
    <property type="entry name" value="Tetratricopeptide repeat domain"/>
    <property type="match status" value="1"/>
</dbReference>